<dbReference type="GO" id="GO:0009968">
    <property type="term" value="P:negative regulation of signal transduction"/>
    <property type="evidence" value="ECO:0007669"/>
    <property type="project" value="UniProtKB-KW"/>
</dbReference>
<dbReference type="PRINTS" id="PR01301">
    <property type="entry name" value="RGSPROTEIN"/>
</dbReference>
<dbReference type="GO" id="GO:0007186">
    <property type="term" value="P:G protein-coupled receptor signaling pathway"/>
    <property type="evidence" value="ECO:0007669"/>
    <property type="project" value="InterPro"/>
</dbReference>
<reference evidence="4" key="1">
    <citation type="submission" date="2022-11" db="UniProtKB">
        <authorList>
            <consortium name="EnsemblMetazoa"/>
        </authorList>
    </citation>
    <scope>IDENTIFICATION</scope>
</reference>
<dbReference type="GO" id="GO:0043005">
    <property type="term" value="C:neuron projection"/>
    <property type="evidence" value="ECO:0007669"/>
    <property type="project" value="TreeGrafter"/>
</dbReference>
<dbReference type="InterPro" id="IPR036388">
    <property type="entry name" value="WH-like_DNA-bd_sf"/>
</dbReference>
<name>A0A914B804_PATMI</name>
<dbReference type="SUPFAM" id="SSF48670">
    <property type="entry name" value="Transducin (heterotrimeric G protein), gamma chain"/>
    <property type="match status" value="1"/>
</dbReference>
<dbReference type="PANTHER" id="PTHR45746:SF6">
    <property type="entry name" value="LP21163P"/>
    <property type="match status" value="1"/>
</dbReference>
<dbReference type="GO" id="GO:0008277">
    <property type="term" value="P:regulation of G protein-coupled receptor signaling pathway"/>
    <property type="evidence" value="ECO:0007669"/>
    <property type="project" value="InterPro"/>
</dbReference>
<dbReference type="EnsemblMetazoa" id="XM_038216186.1">
    <property type="protein sequence ID" value="XP_038072114.1"/>
    <property type="gene ID" value="LOC119740773"/>
</dbReference>
<keyword evidence="1" id="KW-0734">Signal transduction inhibitor</keyword>
<dbReference type="PROSITE" id="PS50132">
    <property type="entry name" value="RGS"/>
    <property type="match status" value="1"/>
</dbReference>
<dbReference type="FunFam" id="1.10.167.10:FF:000001">
    <property type="entry name" value="Putative regulator of g-protein signaling 12"/>
    <property type="match status" value="1"/>
</dbReference>
<dbReference type="RefSeq" id="XP_038072115.1">
    <property type="nucleotide sequence ID" value="XM_038216187.1"/>
</dbReference>
<dbReference type="GO" id="GO:0005737">
    <property type="term" value="C:cytoplasm"/>
    <property type="evidence" value="ECO:0007669"/>
    <property type="project" value="TreeGrafter"/>
</dbReference>
<dbReference type="InterPro" id="IPR034483">
    <property type="entry name" value="RGS_Egl-10"/>
</dbReference>
<dbReference type="EnsemblMetazoa" id="XM_038216187.1">
    <property type="protein sequence ID" value="XP_038072115.1"/>
    <property type="gene ID" value="LOC119740773"/>
</dbReference>
<dbReference type="InterPro" id="IPR047017">
    <property type="entry name" value="RGS6/7/9/11_DHEX_sf"/>
</dbReference>
<dbReference type="InterPro" id="IPR036284">
    <property type="entry name" value="GGL_sf"/>
</dbReference>
<dbReference type="Pfam" id="PF18148">
    <property type="entry name" value="RGS_DHEX"/>
    <property type="match status" value="1"/>
</dbReference>
<dbReference type="SMART" id="SM00049">
    <property type="entry name" value="DEP"/>
    <property type="match status" value="1"/>
</dbReference>
<dbReference type="Gene3D" id="1.10.1240.60">
    <property type="match status" value="1"/>
</dbReference>
<dbReference type="InterPro" id="IPR040759">
    <property type="entry name" value="RGS_DHEX"/>
</dbReference>
<dbReference type="OMA" id="YVEYDPC"/>
<protein>
    <recommendedName>
        <fullName evidence="6">Regulator of G-protein signaling 7</fullName>
    </recommendedName>
</protein>
<dbReference type="Gene3D" id="1.10.167.10">
    <property type="entry name" value="Regulator of G-protein Signalling 4, domain 2"/>
    <property type="match status" value="1"/>
</dbReference>
<dbReference type="InterPro" id="IPR000591">
    <property type="entry name" value="DEP_dom"/>
</dbReference>
<accession>A0A914B804</accession>
<dbReference type="CDD" id="cd04450">
    <property type="entry name" value="DEP_RGS7-like"/>
    <property type="match status" value="1"/>
</dbReference>
<dbReference type="RefSeq" id="XP_038072114.1">
    <property type="nucleotide sequence ID" value="XM_038216186.1"/>
</dbReference>
<dbReference type="InterPro" id="IPR044926">
    <property type="entry name" value="RGS_subdomain_2"/>
</dbReference>
<keyword evidence="5" id="KW-1185">Reference proteome</keyword>
<dbReference type="InterPro" id="IPR047016">
    <property type="entry name" value="RGS6/7/9/11"/>
</dbReference>
<dbReference type="SUPFAM" id="SSF48097">
    <property type="entry name" value="Regulator of G-protein signaling, RGS"/>
    <property type="match status" value="1"/>
</dbReference>
<dbReference type="AlphaFoldDB" id="A0A914B804"/>
<evidence type="ECO:0000256" key="1">
    <source>
        <dbReference type="ARBA" id="ARBA00022700"/>
    </source>
</evidence>
<dbReference type="SMART" id="SM01224">
    <property type="entry name" value="G_gamma"/>
    <property type="match status" value="1"/>
</dbReference>
<dbReference type="SUPFAM" id="SSF46785">
    <property type="entry name" value="Winged helix' DNA-binding domain"/>
    <property type="match status" value="1"/>
</dbReference>
<sequence length="521" mass="60728">MAHWRRVNGVEEDGDSACGRHPHQIVYKKVEKLIQKMQDEKNGVPVRTVKSFMSKVPSVFTGADLVQWLMRILDVDQGNAIHLGSLLAANGYFFPITDHVLTLKDDNTFYRFQTPYFWPSNCWEPENTDYAVYLCKRTMQNKSRLELADYEAENLAKLQRMFSRKWEFIFMQAEAQAKVDKKRDKMERKVLDSQERAFWDVHRPVPGCVNTTEMDIKKLSRINRTCKKKKMNFGAGGERISPCASDSDLRSHSEELIRTDASHHEHLHFACCSPILFIKRKVEMQKARLEKRQYKTSKVAELGDIGFTMMRLVQRPDRLISHCQQYRDYDSFLSAPTEGSNPWLSDDVSLWEAATTMNLKDVPVWRVKKWGFSFDDLLKDPLGRDQFARFLAKEFSQENLRFWIACQELRATAISKVPAKAQEIHDEFLSEASHCPINVDSKVREVTRKNMKGAAGRYTFDSAQEHIYMLMRSDSYSRFLKSELYKELLNPKKKCLSHWEKTKSLIPKLPSLANRMDFSDK</sequence>
<feature type="domain" description="DEP" evidence="3">
    <location>
        <begin position="40"/>
        <end position="114"/>
    </location>
</feature>
<dbReference type="GO" id="GO:0005096">
    <property type="term" value="F:GTPase activator activity"/>
    <property type="evidence" value="ECO:0007669"/>
    <property type="project" value="TreeGrafter"/>
</dbReference>
<dbReference type="PANTHER" id="PTHR45746">
    <property type="entry name" value="LP21163P"/>
    <property type="match status" value="1"/>
</dbReference>
<dbReference type="GO" id="GO:0035556">
    <property type="term" value="P:intracellular signal transduction"/>
    <property type="evidence" value="ECO:0007669"/>
    <property type="project" value="InterPro"/>
</dbReference>
<dbReference type="FunFam" id="1.10.10.10:FF:000162">
    <property type="entry name" value="Regulator of G-protein signaling 6"/>
    <property type="match status" value="1"/>
</dbReference>
<evidence type="ECO:0008006" key="6">
    <source>
        <dbReference type="Google" id="ProtNLM"/>
    </source>
</evidence>
<evidence type="ECO:0000313" key="4">
    <source>
        <dbReference type="EnsemblMetazoa" id="XP_038072114.1"/>
    </source>
</evidence>
<dbReference type="FunFam" id="1.10.1240.60:FF:000001">
    <property type="entry name" value="Regulator of G-protein signaling 6"/>
    <property type="match status" value="1"/>
</dbReference>
<evidence type="ECO:0000259" key="2">
    <source>
        <dbReference type="PROSITE" id="PS50132"/>
    </source>
</evidence>
<dbReference type="OrthoDB" id="196547at2759"/>
<dbReference type="InterPro" id="IPR036305">
    <property type="entry name" value="RGS_sf"/>
</dbReference>
<dbReference type="PROSITE" id="PS50186">
    <property type="entry name" value="DEP"/>
    <property type="match status" value="1"/>
</dbReference>
<dbReference type="InterPro" id="IPR036390">
    <property type="entry name" value="WH_DNA-bd_sf"/>
</dbReference>
<proteinExistence type="predicted"/>
<dbReference type="InterPro" id="IPR015898">
    <property type="entry name" value="G-protein_gamma-like_dom"/>
</dbReference>
<dbReference type="Pfam" id="PF00610">
    <property type="entry name" value="DEP"/>
    <property type="match status" value="1"/>
</dbReference>
<dbReference type="Pfam" id="PF00615">
    <property type="entry name" value="RGS"/>
    <property type="match status" value="1"/>
</dbReference>
<dbReference type="Gene3D" id="1.10.10.10">
    <property type="entry name" value="Winged helix-like DNA-binding domain superfamily/Winged helix DNA-binding domain"/>
    <property type="match status" value="1"/>
</dbReference>
<feature type="domain" description="RGS" evidence="2">
    <location>
        <begin position="373"/>
        <end position="489"/>
    </location>
</feature>
<organism evidence="4 5">
    <name type="scientific">Patiria miniata</name>
    <name type="common">Bat star</name>
    <name type="synonym">Asterina miniata</name>
    <dbReference type="NCBI Taxonomy" id="46514"/>
    <lineage>
        <taxon>Eukaryota</taxon>
        <taxon>Metazoa</taxon>
        <taxon>Echinodermata</taxon>
        <taxon>Eleutherozoa</taxon>
        <taxon>Asterozoa</taxon>
        <taxon>Asteroidea</taxon>
        <taxon>Valvatacea</taxon>
        <taxon>Valvatida</taxon>
        <taxon>Asterinidae</taxon>
        <taxon>Patiria</taxon>
    </lineage>
</organism>
<dbReference type="Proteomes" id="UP000887568">
    <property type="component" value="Unplaced"/>
</dbReference>
<evidence type="ECO:0000313" key="5">
    <source>
        <dbReference type="Proteomes" id="UP000887568"/>
    </source>
</evidence>
<dbReference type="CDD" id="cd08705">
    <property type="entry name" value="RGS_R7-like"/>
    <property type="match status" value="1"/>
</dbReference>
<dbReference type="GeneID" id="119740773"/>
<dbReference type="InterPro" id="IPR016137">
    <property type="entry name" value="RGS"/>
</dbReference>
<dbReference type="SMART" id="SM00315">
    <property type="entry name" value="RGS"/>
    <property type="match status" value="1"/>
</dbReference>
<evidence type="ECO:0000259" key="3">
    <source>
        <dbReference type="PROSITE" id="PS50186"/>
    </source>
</evidence>